<dbReference type="SUPFAM" id="SSF53474">
    <property type="entry name" value="alpha/beta-Hydrolases"/>
    <property type="match status" value="1"/>
</dbReference>
<dbReference type="GO" id="GO:0016787">
    <property type="term" value="F:hydrolase activity"/>
    <property type="evidence" value="ECO:0007669"/>
    <property type="project" value="UniProtKB-KW"/>
</dbReference>
<dbReference type="Gene3D" id="3.40.50.1820">
    <property type="entry name" value="alpha/beta hydrolase"/>
    <property type="match status" value="1"/>
</dbReference>
<dbReference type="AlphaFoldDB" id="K1TQA2"/>
<gene>
    <name evidence="1" type="ORF">OBE_04232</name>
</gene>
<reference evidence="1" key="1">
    <citation type="journal article" date="2013" name="Environ. Microbiol.">
        <title>Microbiota from the distal guts of lean and obese adolescents exhibit partial functional redundancy besides clear differences in community structure.</title>
        <authorList>
            <person name="Ferrer M."/>
            <person name="Ruiz A."/>
            <person name="Lanza F."/>
            <person name="Haange S.B."/>
            <person name="Oberbach A."/>
            <person name="Till H."/>
            <person name="Bargiela R."/>
            <person name="Campoy C."/>
            <person name="Segura M.T."/>
            <person name="Richter M."/>
            <person name="von Bergen M."/>
            <person name="Seifert J."/>
            <person name="Suarez A."/>
        </authorList>
    </citation>
    <scope>NUCLEOTIDE SEQUENCE</scope>
</reference>
<feature type="non-terminal residue" evidence="1">
    <location>
        <position position="116"/>
    </location>
</feature>
<dbReference type="InterPro" id="IPR029058">
    <property type="entry name" value="AB_hydrolase_fold"/>
</dbReference>
<dbReference type="EMBL" id="AJWZ01002863">
    <property type="protein sequence ID" value="EKC69794.1"/>
    <property type="molecule type" value="Genomic_DNA"/>
</dbReference>
<comment type="caution">
    <text evidence="1">The sequence shown here is derived from an EMBL/GenBank/DDBJ whole genome shotgun (WGS) entry which is preliminary data.</text>
</comment>
<sequence>MCTQKLKIGTIPAVLYGEPAPNIWLFVHGQGGNKTEAAAFAALAAPTGWQVLGIDLPEHGDRTGETDFTPWQVVPELQTVLAYLQQHWQGVRLRANSIGAYFSMLAFAGATIEKAL</sequence>
<evidence type="ECO:0000313" key="1">
    <source>
        <dbReference type="EMBL" id="EKC69794.1"/>
    </source>
</evidence>
<accession>K1TQA2</accession>
<protein>
    <submittedName>
        <fullName evidence="1">Alpha/beta superfamily hydrolase</fullName>
    </submittedName>
</protein>
<name>K1TQA2_9ZZZZ</name>
<proteinExistence type="predicted"/>
<organism evidence="1">
    <name type="scientific">human gut metagenome</name>
    <dbReference type="NCBI Taxonomy" id="408170"/>
    <lineage>
        <taxon>unclassified sequences</taxon>
        <taxon>metagenomes</taxon>
        <taxon>organismal metagenomes</taxon>
    </lineage>
</organism>
<keyword evidence="1" id="KW-0378">Hydrolase</keyword>